<protein>
    <submittedName>
        <fullName evidence="1">Uncharacterized protein</fullName>
    </submittedName>
</protein>
<dbReference type="AlphaFoldDB" id="A0A8K0CQ59"/>
<comment type="caution">
    <text evidence="1">The sequence shown here is derived from an EMBL/GenBank/DDBJ whole genome shotgun (WGS) entry which is preliminary data.</text>
</comment>
<sequence>MMQPVDSLCGTILENHKKRCRGSNRKTRTTGEERMEKRQQLENLIGKLHELHDAREAKKFYKGIKQLKRYHPRETMIKNPGNEIL</sequence>
<evidence type="ECO:0000313" key="2">
    <source>
        <dbReference type="Proteomes" id="UP000801492"/>
    </source>
</evidence>
<name>A0A8K0CQ59_IGNLU</name>
<dbReference type="Proteomes" id="UP000801492">
    <property type="component" value="Unassembled WGS sequence"/>
</dbReference>
<feature type="non-terminal residue" evidence="1">
    <location>
        <position position="85"/>
    </location>
</feature>
<accession>A0A8K0CQ59</accession>
<reference evidence="1" key="1">
    <citation type="submission" date="2019-08" db="EMBL/GenBank/DDBJ databases">
        <title>The genome of the North American firefly Photinus pyralis.</title>
        <authorList>
            <consortium name="Photinus pyralis genome working group"/>
            <person name="Fallon T.R."/>
            <person name="Sander Lower S.E."/>
            <person name="Weng J.-K."/>
        </authorList>
    </citation>
    <scope>NUCLEOTIDE SEQUENCE</scope>
    <source>
        <strain evidence="1">TRF0915ILg1</strain>
        <tissue evidence="1">Whole body</tissue>
    </source>
</reference>
<keyword evidence="2" id="KW-1185">Reference proteome</keyword>
<proteinExistence type="predicted"/>
<gene>
    <name evidence="1" type="ORF">ILUMI_14628</name>
</gene>
<evidence type="ECO:0000313" key="1">
    <source>
        <dbReference type="EMBL" id="KAF2891545.1"/>
    </source>
</evidence>
<organism evidence="1 2">
    <name type="scientific">Ignelater luminosus</name>
    <name type="common">Cucubano</name>
    <name type="synonym">Pyrophorus luminosus</name>
    <dbReference type="NCBI Taxonomy" id="2038154"/>
    <lineage>
        <taxon>Eukaryota</taxon>
        <taxon>Metazoa</taxon>
        <taxon>Ecdysozoa</taxon>
        <taxon>Arthropoda</taxon>
        <taxon>Hexapoda</taxon>
        <taxon>Insecta</taxon>
        <taxon>Pterygota</taxon>
        <taxon>Neoptera</taxon>
        <taxon>Endopterygota</taxon>
        <taxon>Coleoptera</taxon>
        <taxon>Polyphaga</taxon>
        <taxon>Elateriformia</taxon>
        <taxon>Elateroidea</taxon>
        <taxon>Elateridae</taxon>
        <taxon>Agrypninae</taxon>
        <taxon>Pyrophorini</taxon>
        <taxon>Ignelater</taxon>
    </lineage>
</organism>
<dbReference type="EMBL" id="VTPC01029053">
    <property type="protein sequence ID" value="KAF2891545.1"/>
    <property type="molecule type" value="Genomic_DNA"/>
</dbReference>